<dbReference type="RefSeq" id="WP_052403097.1">
    <property type="nucleotide sequence ID" value="NZ_CCVW01000001.1"/>
</dbReference>
<comment type="function">
    <text evidence="11">Mediates influx of magnesium ions. Alternates between open and closed states. Activated by low cytoplasmic Mg(2+) levels. Inactive when cytoplasmic Mg(2+) levels are high.</text>
</comment>
<evidence type="ECO:0000313" key="14">
    <source>
        <dbReference type="Proteomes" id="UP000044071"/>
    </source>
</evidence>
<keyword evidence="7 12" id="KW-1133">Transmembrane helix</keyword>
<feature type="transmembrane region" description="Helical" evidence="12">
    <location>
        <begin position="107"/>
        <end position="127"/>
    </location>
</feature>
<name>A0A078KTM9_9GAMM</name>
<evidence type="ECO:0000256" key="9">
    <source>
        <dbReference type="ARBA" id="ARBA00023136"/>
    </source>
</evidence>
<evidence type="ECO:0000256" key="1">
    <source>
        <dbReference type="ARBA" id="ARBA00004651"/>
    </source>
</evidence>
<keyword evidence="4" id="KW-1003">Cell membrane</keyword>
<evidence type="ECO:0000313" key="13">
    <source>
        <dbReference type="EMBL" id="CDZ76322.1"/>
    </source>
</evidence>
<comment type="catalytic activity">
    <reaction evidence="10">
        <text>Mg(2+)(in) = Mg(2+)(out)</text>
        <dbReference type="Rhea" id="RHEA:29827"/>
        <dbReference type="ChEBI" id="CHEBI:18420"/>
    </reaction>
</comment>
<dbReference type="SUPFAM" id="SSF143865">
    <property type="entry name" value="CorA soluble domain-like"/>
    <property type="match status" value="1"/>
</dbReference>
<dbReference type="InterPro" id="IPR002523">
    <property type="entry name" value="MgTranspt_CorA/ZnTranspt_ZntB"/>
</dbReference>
<protein>
    <submittedName>
        <fullName evidence="13">Magnesium transport protein CorA</fullName>
    </submittedName>
</protein>
<sequence length="133" mass="15961">MTLRKAIAPLRDILHRLATKHEHLIDKEYLFYYQDLYDHTERLLESIDLQREMIVGILEIYLSTINNRMNETMKVLTIFASLFIPLTFIVGVYGMNFNYMPELKWHYAYPAVLLLMVILAACMFYYFKRKKLI</sequence>
<dbReference type="Proteomes" id="UP000044071">
    <property type="component" value="Unassembled WGS sequence"/>
</dbReference>
<organism evidence="13 14">
    <name type="scientific">Legionella massiliensis</name>
    <dbReference type="NCBI Taxonomy" id="1034943"/>
    <lineage>
        <taxon>Bacteria</taxon>
        <taxon>Pseudomonadati</taxon>
        <taxon>Pseudomonadota</taxon>
        <taxon>Gammaproteobacteria</taxon>
        <taxon>Legionellales</taxon>
        <taxon>Legionellaceae</taxon>
        <taxon>Legionella</taxon>
    </lineage>
</organism>
<comment type="similarity">
    <text evidence="2">Belongs to the CorA metal ion transporter (MIT) (TC 1.A.35) family.</text>
</comment>
<dbReference type="STRING" id="1034943.BN59_00589"/>
<reference evidence="13 14" key="1">
    <citation type="submission" date="2014-06" db="EMBL/GenBank/DDBJ databases">
        <authorList>
            <person name="Urmite Genomes Urmite Genomes"/>
        </authorList>
    </citation>
    <scope>NUCLEOTIDE SEQUENCE [LARGE SCALE GENOMIC DNA]</scope>
</reference>
<evidence type="ECO:0000256" key="5">
    <source>
        <dbReference type="ARBA" id="ARBA00022692"/>
    </source>
</evidence>
<feature type="transmembrane region" description="Helical" evidence="12">
    <location>
        <begin position="75"/>
        <end position="95"/>
    </location>
</feature>
<keyword evidence="5 12" id="KW-0812">Transmembrane</keyword>
<dbReference type="FunFam" id="1.20.58.340:FF:000004">
    <property type="entry name" value="Magnesium transport protein CorA"/>
    <property type="match status" value="1"/>
</dbReference>
<evidence type="ECO:0000256" key="8">
    <source>
        <dbReference type="ARBA" id="ARBA00023065"/>
    </source>
</evidence>
<dbReference type="PANTHER" id="PTHR46494:SF1">
    <property type="entry name" value="CORA FAMILY METAL ION TRANSPORTER (EUROFUNG)"/>
    <property type="match status" value="1"/>
</dbReference>
<keyword evidence="9 12" id="KW-0472">Membrane</keyword>
<dbReference type="GO" id="GO:0050897">
    <property type="term" value="F:cobalt ion binding"/>
    <property type="evidence" value="ECO:0007669"/>
    <property type="project" value="TreeGrafter"/>
</dbReference>
<dbReference type="Gene3D" id="1.20.58.340">
    <property type="entry name" value="Magnesium transport protein CorA, transmembrane region"/>
    <property type="match status" value="2"/>
</dbReference>
<evidence type="ECO:0000256" key="10">
    <source>
        <dbReference type="ARBA" id="ARBA00034269"/>
    </source>
</evidence>
<evidence type="ECO:0000256" key="6">
    <source>
        <dbReference type="ARBA" id="ARBA00022842"/>
    </source>
</evidence>
<evidence type="ECO:0000256" key="12">
    <source>
        <dbReference type="SAM" id="Phobius"/>
    </source>
</evidence>
<dbReference type="AlphaFoldDB" id="A0A078KTM9"/>
<keyword evidence="6" id="KW-0460">Magnesium</keyword>
<gene>
    <name evidence="13" type="primary">corA_1</name>
    <name evidence="13" type="ORF">BN59_00589</name>
</gene>
<dbReference type="eggNOG" id="COG0598">
    <property type="taxonomic scope" value="Bacteria"/>
</dbReference>
<keyword evidence="8" id="KW-0406">Ion transport</keyword>
<dbReference type="SUPFAM" id="SSF144083">
    <property type="entry name" value="Magnesium transport protein CorA, transmembrane region"/>
    <property type="match status" value="1"/>
</dbReference>
<evidence type="ECO:0000256" key="3">
    <source>
        <dbReference type="ARBA" id="ARBA00022448"/>
    </source>
</evidence>
<evidence type="ECO:0000256" key="7">
    <source>
        <dbReference type="ARBA" id="ARBA00022989"/>
    </source>
</evidence>
<dbReference type="GO" id="GO:0005886">
    <property type="term" value="C:plasma membrane"/>
    <property type="evidence" value="ECO:0007669"/>
    <property type="project" value="UniProtKB-SubCell"/>
</dbReference>
<proteinExistence type="inferred from homology"/>
<dbReference type="GO" id="GO:0015095">
    <property type="term" value="F:magnesium ion transmembrane transporter activity"/>
    <property type="evidence" value="ECO:0007669"/>
    <property type="project" value="TreeGrafter"/>
</dbReference>
<dbReference type="GO" id="GO:0000287">
    <property type="term" value="F:magnesium ion binding"/>
    <property type="evidence" value="ECO:0007669"/>
    <property type="project" value="TreeGrafter"/>
</dbReference>
<keyword evidence="3" id="KW-0813">Transport</keyword>
<dbReference type="Pfam" id="PF01544">
    <property type="entry name" value="CorA"/>
    <property type="match status" value="1"/>
</dbReference>
<evidence type="ECO:0000256" key="4">
    <source>
        <dbReference type="ARBA" id="ARBA00022475"/>
    </source>
</evidence>
<comment type="subcellular location">
    <subcellularLocation>
        <location evidence="1">Cell membrane</location>
        <topology evidence="1">Multi-pass membrane protein</topology>
    </subcellularLocation>
</comment>
<keyword evidence="14" id="KW-1185">Reference proteome</keyword>
<dbReference type="PANTHER" id="PTHR46494">
    <property type="entry name" value="CORA FAMILY METAL ION TRANSPORTER (EUROFUNG)"/>
    <property type="match status" value="1"/>
</dbReference>
<dbReference type="InterPro" id="IPR045861">
    <property type="entry name" value="CorA_cytoplasmic_dom"/>
</dbReference>
<dbReference type="InterPro" id="IPR045863">
    <property type="entry name" value="CorA_TM1_TM2"/>
</dbReference>
<dbReference type="EMBL" id="CCSB01000001">
    <property type="protein sequence ID" value="CDZ76322.1"/>
    <property type="molecule type" value="Genomic_DNA"/>
</dbReference>
<accession>A0A078KTM9</accession>
<dbReference type="GO" id="GO:0015087">
    <property type="term" value="F:cobalt ion transmembrane transporter activity"/>
    <property type="evidence" value="ECO:0007669"/>
    <property type="project" value="TreeGrafter"/>
</dbReference>
<evidence type="ECO:0000256" key="11">
    <source>
        <dbReference type="ARBA" id="ARBA00045497"/>
    </source>
</evidence>
<evidence type="ECO:0000256" key="2">
    <source>
        <dbReference type="ARBA" id="ARBA00009765"/>
    </source>
</evidence>